<dbReference type="GO" id="GO:0010789">
    <property type="term" value="P:meiotic sister chromatid cohesion involved in meiosis I"/>
    <property type="evidence" value="ECO:0007669"/>
    <property type="project" value="TreeGrafter"/>
</dbReference>
<dbReference type="OMA" id="NEFPANT"/>
<dbReference type="OrthoDB" id="8443315at2759"/>
<feature type="region of interest" description="Disordered" evidence="1">
    <location>
        <begin position="415"/>
        <end position="435"/>
    </location>
</feature>
<proteinExistence type="predicted"/>
<dbReference type="Proteomes" id="UP000694398">
    <property type="component" value="Unassembled WGS sequence"/>
</dbReference>
<dbReference type="PANTHER" id="PTHR38006:SF1">
    <property type="entry name" value="MEIOSIS-SPECIFIC KINETOCHORE PROTEIN"/>
    <property type="match status" value="1"/>
</dbReference>
<feature type="compositionally biased region" description="Low complexity" evidence="1">
    <location>
        <begin position="46"/>
        <end position="58"/>
    </location>
</feature>
<organism evidence="2 3">
    <name type="scientific">Chinchilla lanigera</name>
    <name type="common">Long-tailed chinchilla</name>
    <name type="synonym">Chinchilla villidera</name>
    <dbReference type="NCBI Taxonomy" id="34839"/>
    <lineage>
        <taxon>Eukaryota</taxon>
        <taxon>Metazoa</taxon>
        <taxon>Chordata</taxon>
        <taxon>Craniata</taxon>
        <taxon>Vertebrata</taxon>
        <taxon>Euteleostomi</taxon>
        <taxon>Mammalia</taxon>
        <taxon>Eutheria</taxon>
        <taxon>Euarchontoglires</taxon>
        <taxon>Glires</taxon>
        <taxon>Rodentia</taxon>
        <taxon>Hystricomorpha</taxon>
        <taxon>Chinchillidae</taxon>
        <taxon>Chinchilla</taxon>
    </lineage>
</organism>
<feature type="compositionally biased region" description="Polar residues" evidence="1">
    <location>
        <begin position="127"/>
        <end position="153"/>
    </location>
</feature>
<dbReference type="GeneID" id="102024090"/>
<dbReference type="GeneTree" id="ENSGT00390000016270"/>
<evidence type="ECO:0000256" key="1">
    <source>
        <dbReference type="SAM" id="MobiDB-lite"/>
    </source>
</evidence>
<name>A0A8C2W104_CHILA</name>
<feature type="compositionally biased region" description="Low complexity" evidence="1">
    <location>
        <begin position="154"/>
        <end position="167"/>
    </location>
</feature>
<dbReference type="GO" id="GO:0007060">
    <property type="term" value="P:male meiosis chromosome segregation"/>
    <property type="evidence" value="ECO:0007669"/>
    <property type="project" value="TreeGrafter"/>
</dbReference>
<accession>A0A8C2W104</accession>
<feature type="compositionally biased region" description="Basic and acidic residues" evidence="1">
    <location>
        <begin position="117"/>
        <end position="126"/>
    </location>
</feature>
<dbReference type="GO" id="GO:0016321">
    <property type="term" value="P:female meiosis chromosome segregation"/>
    <property type="evidence" value="ECO:0007669"/>
    <property type="project" value="TreeGrafter"/>
</dbReference>
<reference evidence="2" key="2">
    <citation type="submission" date="2025-09" db="UniProtKB">
        <authorList>
            <consortium name="Ensembl"/>
        </authorList>
    </citation>
    <scope>IDENTIFICATION</scope>
</reference>
<evidence type="ECO:0000313" key="2">
    <source>
        <dbReference type="Ensembl" id="ENSCLAP00000020360.1"/>
    </source>
</evidence>
<dbReference type="InterPro" id="IPR034545">
    <property type="entry name" value="Meikin"/>
</dbReference>
<sequence length="445" mass="47572">MALWPLRVYTRKKRAGPRLNLTPALDLGPPATSEAPPGPGPRPPTALRGACPGRAAGCGRRGLGPGESQGFQGCCPQTGRAFTGPTGKGRERGLPEIAEKAEWGGPGGGGSQPPSTKVRDARKKSLSESNTCEETQNEIAPWSESVTNDLQVDSSSSNSELVSGSSLQHDTSSSLLSYSATESYTEYNSVEENLSSFSSPELFRGSSYLDWECPKLTEHVQCKNSTLLDTSKAVGIEKVSEFSNLSAILDNADCEVLLAEKISPATSEETKKNLENDLEDRDTDIQTKLNHRAHIDIELSHHRPALGSSAHSSVTGVLLPQPLAPALKTNSCIPNKKSRGLLTSTPSSEAAGFVIDLSPVQKASYEELLPSVSNCVNSDEIVPVSGLQENSSDEFPSNRPEICCIIKASPGTRKMKSKGVTIKKKRDSPPQDIPQDIIIKTNGRI</sequence>
<dbReference type="CTD" id="728637"/>
<protein>
    <submittedName>
        <fullName evidence="2">Meiotic kinetochore factor</fullName>
    </submittedName>
</protein>
<dbReference type="PANTHER" id="PTHR38006">
    <property type="entry name" value="MEIOSIS-SPECIFIC KINETOCHORE PROTEIN"/>
    <property type="match status" value="1"/>
</dbReference>
<dbReference type="GO" id="GO:0051754">
    <property type="term" value="P:meiotic sister chromatid cohesion, centromeric"/>
    <property type="evidence" value="ECO:0007669"/>
    <property type="project" value="InterPro"/>
</dbReference>
<feature type="region of interest" description="Disordered" evidence="1">
    <location>
        <begin position="1"/>
        <end position="167"/>
    </location>
</feature>
<dbReference type="Ensembl" id="ENSCLAT00000020556.1">
    <property type="protein sequence ID" value="ENSCLAP00000020360.1"/>
    <property type="gene ID" value="ENSCLAG00000013946.1"/>
</dbReference>
<gene>
    <name evidence="2" type="primary">MEIKIN</name>
</gene>
<evidence type="ECO:0000313" key="3">
    <source>
        <dbReference type="Proteomes" id="UP000694398"/>
    </source>
</evidence>
<keyword evidence="3" id="KW-1185">Reference proteome</keyword>
<feature type="compositionally biased region" description="Basic residues" evidence="1">
    <location>
        <begin position="415"/>
        <end position="426"/>
    </location>
</feature>
<reference evidence="2" key="1">
    <citation type="submission" date="2025-08" db="UniProtKB">
        <authorList>
            <consortium name="Ensembl"/>
        </authorList>
    </citation>
    <scope>IDENTIFICATION</scope>
</reference>
<dbReference type="RefSeq" id="XP_013363094.1">
    <property type="nucleotide sequence ID" value="XM_013507640.1"/>
</dbReference>
<dbReference type="AlphaFoldDB" id="A0A8C2W104"/>
<feature type="compositionally biased region" description="Basic and acidic residues" evidence="1">
    <location>
        <begin position="88"/>
        <end position="102"/>
    </location>
</feature>
<dbReference type="GO" id="GO:0045143">
    <property type="term" value="P:homologous chromosome segregation"/>
    <property type="evidence" value="ECO:0007669"/>
    <property type="project" value="TreeGrafter"/>
</dbReference>
<dbReference type="GO" id="GO:0000776">
    <property type="term" value="C:kinetochore"/>
    <property type="evidence" value="ECO:0007669"/>
    <property type="project" value="InterPro"/>
</dbReference>